<evidence type="ECO:0000313" key="1">
    <source>
        <dbReference type="EMBL" id="MBT2135103.1"/>
    </source>
</evidence>
<evidence type="ECO:0008006" key="3">
    <source>
        <dbReference type="Google" id="ProtNLM"/>
    </source>
</evidence>
<comment type="caution">
    <text evidence="1">The sequence shown here is derived from an EMBL/GenBank/DDBJ whole genome shotgun (WGS) entry which is preliminary data.</text>
</comment>
<dbReference type="RefSeq" id="WP_214536702.1">
    <property type="nucleotide sequence ID" value="NZ_JAHFVK010000002.1"/>
</dbReference>
<proteinExistence type="predicted"/>
<dbReference type="Proteomes" id="UP000811255">
    <property type="component" value="Unassembled WGS sequence"/>
</dbReference>
<evidence type="ECO:0000313" key="2">
    <source>
        <dbReference type="Proteomes" id="UP000811255"/>
    </source>
</evidence>
<name>A0ABS5W711_9SPHN</name>
<dbReference type="EMBL" id="JAHFVK010000002">
    <property type="protein sequence ID" value="MBT2135103.1"/>
    <property type="molecule type" value="Genomic_DNA"/>
</dbReference>
<accession>A0ABS5W711</accession>
<gene>
    <name evidence="1" type="ORF">KK137_12260</name>
</gene>
<keyword evidence="2" id="KW-1185">Reference proteome</keyword>
<protein>
    <recommendedName>
        <fullName evidence="3">Terminase small subunit</fullName>
    </recommendedName>
</protein>
<organism evidence="1 2">
    <name type="scientific">Croceibacterium selenioxidans</name>
    <dbReference type="NCBI Taxonomy" id="2838833"/>
    <lineage>
        <taxon>Bacteria</taxon>
        <taxon>Pseudomonadati</taxon>
        <taxon>Pseudomonadota</taxon>
        <taxon>Alphaproteobacteria</taxon>
        <taxon>Sphingomonadales</taxon>
        <taxon>Erythrobacteraceae</taxon>
        <taxon>Croceibacterium</taxon>
    </lineage>
</organism>
<sequence length="120" mass="13814">MTASAELANVPTRTVYKRRRDDPDFAAKWLRALHEGYDNLEMELLGYLRDPRPGRKMDVASALRLLAAHRETVARERRLNEDDDEQAVLESIDAFIEDMRQRRAANTAILIEADMADVEE</sequence>
<reference evidence="1 2" key="1">
    <citation type="submission" date="2021-05" db="EMBL/GenBank/DDBJ databases">
        <title>Croceibacterium sp. LX-88 genome sequence.</title>
        <authorList>
            <person name="Luo X."/>
        </authorList>
    </citation>
    <scope>NUCLEOTIDE SEQUENCE [LARGE SCALE GENOMIC DNA]</scope>
    <source>
        <strain evidence="1 2">LX-88</strain>
    </source>
</reference>